<evidence type="ECO:0000256" key="3">
    <source>
        <dbReference type="ARBA" id="ARBA00022692"/>
    </source>
</evidence>
<evidence type="ECO:0000259" key="11">
    <source>
        <dbReference type="PROSITE" id="PS50929"/>
    </source>
</evidence>
<comment type="caution">
    <text evidence="12">The sequence shown here is derived from an EMBL/GenBank/DDBJ whole genome shotgun (WGS) entry which is preliminary data.</text>
</comment>
<dbReference type="SUPFAM" id="SSF90123">
    <property type="entry name" value="ABC transporter transmembrane region"/>
    <property type="match status" value="2"/>
</dbReference>
<keyword evidence="7 9" id="KW-1133">Transmembrane helix</keyword>
<dbReference type="PROSITE" id="PS50893">
    <property type="entry name" value="ABC_TRANSPORTER_2"/>
    <property type="match status" value="1"/>
</dbReference>
<sequence length="1131" mass="124113">MYVSPDLHSATGCRFQGGLSERSLVILPTMRDIKAVQYSTFATTAADDGVAPPLVHPLDNAGLLSKLVFSWAGPLVALGNERQLALKDMWSLQPANKVAKISSTFKVAYNAKGKSVLGGFFSMYWVQFWCLGAMQLFSVVANLYGPGYVLGEIISIVQAPSFDTTYALQLIGSLLAIQIANVFVTAHMNFLDSVVSLQFMAAIRSMLFEKAMNLNAASRKVKSTGEITNLVSTDAARVMEFGLNAHQFWIVPIQVGCVLYLLYNLVGWSIFVGFGVVIAIVVVNAIVAVLLGSTQKEFSTLKDLRMKLVNELFGSIQVVKFNAWEEKFLASVRDLRATEVNAIWKFMRYLVFLLTFLRGAPTLVTISVFATFTLWMRQTLTITIVFSTLALFTALQDAIMTLPMVILNLVQALVSAKRIDEFLHLDERDDDVVMTPRTARAAADIYASDRAVVAIESGHFGWDDHTPFFKNINLKVRQGEFVVVHGAVGAGKSSLCSILLGEMHKTGGTVFVGGDVAYFSQQPWIQHTTVRENILFGRPYDRVKYQAVVDACALTADMASFPAGDRAEIGPKGLNLSGGQKARISLARACYSDADIYILDSPLSAVDAIVAKEIFSKCFLGLLKHKTVILVTHSPEIIESGDVDRLILIQDGQLVERATSGTAAQASSEPPLVAPLRPTKAYWDDESNLPVYLPVHREYDMLLTPSATTPYNFHASEMLFTQKVTLSGTHTFDDLGRLVVEEECREGRVSKSVANRYFNAMGGWLSVAVVVLTSVGAQGVQLATDLWLTHWSNQSGSMDPAAFAAATDANMIVYALLGCATCVAFAVQMSAMYGFGLVASQKLFDDMLTNLLQVPMQFFDTNPIGRILNRFSDDVMACDIMLANTFVTMVGMVLFIVSTAGTAIFIMQWYGLGVLPLLYVYVRLGAYYLSPLRDLNRLQKTTRSPVITLISEGIDGSVTIRAYGDKQLRRFYRLQQSNVETFCATMFAQTALRQWFTLRVQLISCAIVTLMLLTIVVLQGALSHGFVGLLVTYGLTLPSSLENMVSIWARIETDMIAPERICDYIAIAPEGARRNQLTDVPSWPATGQVVFDNVSFRYKPNDPLVLKNVSFNVQGGEKVGIVGRTGAGKSS</sequence>
<feature type="transmembrane region" description="Helical" evidence="9">
    <location>
        <begin position="996"/>
        <end position="1018"/>
    </location>
</feature>
<evidence type="ECO:0000256" key="8">
    <source>
        <dbReference type="ARBA" id="ARBA00023136"/>
    </source>
</evidence>
<evidence type="ECO:0000256" key="4">
    <source>
        <dbReference type="ARBA" id="ARBA00022737"/>
    </source>
</evidence>
<dbReference type="Pfam" id="PF00005">
    <property type="entry name" value="ABC_tran"/>
    <property type="match status" value="1"/>
</dbReference>
<evidence type="ECO:0000256" key="1">
    <source>
        <dbReference type="ARBA" id="ARBA00004128"/>
    </source>
</evidence>
<proteinExistence type="predicted"/>
<evidence type="ECO:0008006" key="14">
    <source>
        <dbReference type="Google" id="ProtNLM"/>
    </source>
</evidence>
<evidence type="ECO:0000256" key="5">
    <source>
        <dbReference type="ARBA" id="ARBA00022741"/>
    </source>
</evidence>
<evidence type="ECO:0000256" key="6">
    <source>
        <dbReference type="ARBA" id="ARBA00022840"/>
    </source>
</evidence>
<keyword evidence="13" id="KW-1185">Reference proteome</keyword>
<feature type="transmembrane region" description="Helical" evidence="9">
    <location>
        <begin position="909"/>
        <end position="930"/>
    </location>
</feature>
<comment type="subcellular location">
    <subcellularLocation>
        <location evidence="1">Vacuole membrane</location>
        <topology evidence="1">Multi-pass membrane protein</topology>
    </subcellularLocation>
</comment>
<accession>A0A418AN52</accession>
<evidence type="ECO:0000256" key="9">
    <source>
        <dbReference type="SAM" id="Phobius"/>
    </source>
</evidence>
<keyword evidence="6" id="KW-0067">ATP-binding</keyword>
<dbReference type="FunFam" id="1.20.1560.10:FF:000013">
    <property type="entry name" value="ABC transporter C family member 2"/>
    <property type="match status" value="1"/>
</dbReference>
<dbReference type="AlphaFoldDB" id="A0A418AN52"/>
<organism evidence="12 13">
    <name type="scientific">Aphanomyces invadans</name>
    <dbReference type="NCBI Taxonomy" id="157072"/>
    <lineage>
        <taxon>Eukaryota</taxon>
        <taxon>Sar</taxon>
        <taxon>Stramenopiles</taxon>
        <taxon>Oomycota</taxon>
        <taxon>Saprolegniomycetes</taxon>
        <taxon>Saprolegniales</taxon>
        <taxon>Verrucalvaceae</taxon>
        <taxon>Aphanomyces</taxon>
    </lineage>
</organism>
<feature type="transmembrane region" description="Helical" evidence="9">
    <location>
        <begin position="165"/>
        <end position="184"/>
    </location>
</feature>
<dbReference type="PANTHER" id="PTHR24223">
    <property type="entry name" value="ATP-BINDING CASSETTE SUB-FAMILY C"/>
    <property type="match status" value="1"/>
</dbReference>
<dbReference type="SMART" id="SM00382">
    <property type="entry name" value="AAA"/>
    <property type="match status" value="1"/>
</dbReference>
<feature type="non-terminal residue" evidence="12">
    <location>
        <position position="1131"/>
    </location>
</feature>
<keyword evidence="3 9" id="KW-0812">Transmembrane</keyword>
<dbReference type="CDD" id="cd03250">
    <property type="entry name" value="ABCC_MRP_domain1"/>
    <property type="match status" value="1"/>
</dbReference>
<keyword evidence="4" id="KW-0677">Repeat</keyword>
<keyword evidence="5" id="KW-0547">Nucleotide-binding</keyword>
<dbReference type="InterPro" id="IPR044726">
    <property type="entry name" value="ABCC_6TM_D2"/>
</dbReference>
<feature type="domain" description="ABC transmembrane type-1" evidence="11">
    <location>
        <begin position="768"/>
        <end position="1053"/>
    </location>
</feature>
<feature type="transmembrane region" description="Helical" evidence="9">
    <location>
        <begin position="269"/>
        <end position="292"/>
    </location>
</feature>
<name>A0A418AN52_9STRA</name>
<dbReference type="GO" id="GO:0140359">
    <property type="term" value="F:ABC-type transporter activity"/>
    <property type="evidence" value="ECO:0007669"/>
    <property type="project" value="InterPro"/>
</dbReference>
<dbReference type="InterPro" id="IPR003593">
    <property type="entry name" value="AAA+_ATPase"/>
</dbReference>
<keyword evidence="8 9" id="KW-0472">Membrane</keyword>
<dbReference type="SUPFAM" id="SSF52540">
    <property type="entry name" value="P-loop containing nucleoside triphosphate hydrolases"/>
    <property type="match status" value="2"/>
</dbReference>
<dbReference type="InterPro" id="IPR011527">
    <property type="entry name" value="ABC1_TM_dom"/>
</dbReference>
<feature type="transmembrane region" description="Helical" evidence="9">
    <location>
        <begin position="349"/>
        <end position="376"/>
    </location>
</feature>
<dbReference type="Pfam" id="PF00664">
    <property type="entry name" value="ABC_membrane"/>
    <property type="match status" value="2"/>
</dbReference>
<evidence type="ECO:0000256" key="7">
    <source>
        <dbReference type="ARBA" id="ARBA00022989"/>
    </source>
</evidence>
<dbReference type="Gene3D" id="3.40.50.300">
    <property type="entry name" value="P-loop containing nucleotide triphosphate hydrolases"/>
    <property type="match status" value="2"/>
</dbReference>
<feature type="domain" description="ABC transmembrane type-1" evidence="11">
    <location>
        <begin position="133"/>
        <end position="411"/>
    </location>
</feature>
<dbReference type="InterPro" id="IPR036640">
    <property type="entry name" value="ABC1_TM_sf"/>
</dbReference>
<dbReference type="GO" id="GO:0016887">
    <property type="term" value="F:ATP hydrolysis activity"/>
    <property type="evidence" value="ECO:0007669"/>
    <property type="project" value="InterPro"/>
</dbReference>
<dbReference type="CDD" id="cd18579">
    <property type="entry name" value="ABC_6TM_ABCC_D1"/>
    <property type="match status" value="1"/>
</dbReference>
<dbReference type="GO" id="GO:0005774">
    <property type="term" value="C:vacuolar membrane"/>
    <property type="evidence" value="ECO:0007669"/>
    <property type="project" value="UniProtKB-SubCell"/>
</dbReference>
<dbReference type="Gene3D" id="1.20.1560.10">
    <property type="entry name" value="ABC transporter type 1, transmembrane domain"/>
    <property type="match status" value="2"/>
</dbReference>
<dbReference type="VEuPathDB" id="FungiDB:H310_05134"/>
<dbReference type="InterPro" id="IPR050173">
    <property type="entry name" value="ABC_transporter_C-like"/>
</dbReference>
<feature type="transmembrane region" description="Helical" evidence="9">
    <location>
        <begin position="247"/>
        <end position="263"/>
    </location>
</feature>
<feature type="transmembrane region" description="Helical" evidence="9">
    <location>
        <begin position="382"/>
        <end position="410"/>
    </location>
</feature>
<dbReference type="InterPro" id="IPR003439">
    <property type="entry name" value="ABC_transporter-like_ATP-bd"/>
</dbReference>
<reference evidence="12 13" key="1">
    <citation type="submission" date="2018-08" db="EMBL/GenBank/DDBJ databases">
        <title>Aphanomyces genome sequencing and annotation.</title>
        <authorList>
            <person name="Minardi D."/>
            <person name="Oidtmann B."/>
            <person name="Van Der Giezen M."/>
            <person name="Studholme D.J."/>
        </authorList>
    </citation>
    <scope>NUCLEOTIDE SEQUENCE [LARGE SCALE GENOMIC DNA]</scope>
    <source>
        <strain evidence="12 13">NJM0002</strain>
    </source>
</reference>
<dbReference type="EMBL" id="QUSY01001110">
    <property type="protein sequence ID" value="RHY26021.1"/>
    <property type="molecule type" value="Genomic_DNA"/>
</dbReference>
<feature type="transmembrane region" description="Helical" evidence="9">
    <location>
        <begin position="757"/>
        <end position="777"/>
    </location>
</feature>
<feature type="transmembrane region" description="Helical" evidence="9">
    <location>
        <begin position="124"/>
        <end position="145"/>
    </location>
</feature>
<evidence type="ECO:0000259" key="10">
    <source>
        <dbReference type="PROSITE" id="PS50893"/>
    </source>
</evidence>
<feature type="domain" description="ABC transporter" evidence="10">
    <location>
        <begin position="453"/>
        <end position="676"/>
    </location>
</feature>
<dbReference type="InterPro" id="IPR044746">
    <property type="entry name" value="ABCC_6TM_D1"/>
</dbReference>
<feature type="transmembrane region" description="Helical" evidence="9">
    <location>
        <begin position="876"/>
        <end position="897"/>
    </location>
</feature>
<evidence type="ECO:0000313" key="13">
    <source>
        <dbReference type="Proteomes" id="UP000285060"/>
    </source>
</evidence>
<dbReference type="CDD" id="cd18580">
    <property type="entry name" value="ABC_6TM_ABCC_D2"/>
    <property type="match status" value="1"/>
</dbReference>
<dbReference type="FunFam" id="3.40.50.300:FF:000997">
    <property type="entry name" value="Multidrug resistance-associated protein 1"/>
    <property type="match status" value="1"/>
</dbReference>
<protein>
    <recommendedName>
        <fullName evidence="14">ABC transmembrane type-1 domain-containing protein</fullName>
    </recommendedName>
</protein>
<dbReference type="GO" id="GO:0005524">
    <property type="term" value="F:ATP binding"/>
    <property type="evidence" value="ECO:0007669"/>
    <property type="project" value="UniProtKB-KW"/>
</dbReference>
<evidence type="ECO:0000256" key="2">
    <source>
        <dbReference type="ARBA" id="ARBA00022448"/>
    </source>
</evidence>
<dbReference type="VEuPathDB" id="FungiDB:H310_05143"/>
<dbReference type="PANTHER" id="PTHR24223:SF443">
    <property type="entry name" value="MULTIDRUG-RESISTANCE LIKE PROTEIN 1, ISOFORM I"/>
    <property type="match status" value="1"/>
</dbReference>
<gene>
    <name evidence="12" type="ORF">DYB32_007929</name>
</gene>
<feature type="transmembrane region" description="Helical" evidence="9">
    <location>
        <begin position="812"/>
        <end position="838"/>
    </location>
</feature>
<dbReference type="Proteomes" id="UP000285060">
    <property type="component" value="Unassembled WGS sequence"/>
</dbReference>
<dbReference type="PROSITE" id="PS50929">
    <property type="entry name" value="ABC_TM1F"/>
    <property type="match status" value="2"/>
</dbReference>
<evidence type="ECO:0000313" key="12">
    <source>
        <dbReference type="EMBL" id="RHY26021.1"/>
    </source>
</evidence>
<keyword evidence="2" id="KW-0813">Transport</keyword>
<dbReference type="InterPro" id="IPR027417">
    <property type="entry name" value="P-loop_NTPase"/>
</dbReference>